<keyword evidence="4" id="KW-1185">Reference proteome</keyword>
<reference evidence="3" key="2">
    <citation type="submission" date="2022-10" db="EMBL/GenBank/DDBJ databases">
        <authorList>
            <consortium name="ENA_rothamsted_submissions"/>
            <consortium name="culmorum"/>
            <person name="King R."/>
        </authorList>
    </citation>
    <scope>NUCLEOTIDE SEQUENCE</scope>
</reference>
<feature type="region of interest" description="Disordered" evidence="1">
    <location>
        <begin position="63"/>
        <end position="131"/>
    </location>
</feature>
<reference evidence="3" key="1">
    <citation type="submission" date="2022-02" db="EMBL/GenBank/DDBJ databases">
        <authorList>
            <person name="King R."/>
        </authorList>
    </citation>
    <scope>NUCLEOTIDE SEQUENCE</scope>
</reference>
<dbReference type="AlphaFoldDB" id="A0A9P0NEK0"/>
<evidence type="ECO:0000256" key="2">
    <source>
        <dbReference type="SAM" id="SignalP"/>
    </source>
</evidence>
<keyword evidence="2" id="KW-0732">Signal</keyword>
<dbReference type="EMBL" id="OU899034">
    <property type="protein sequence ID" value="CAH1716197.1"/>
    <property type="molecule type" value="Genomic_DNA"/>
</dbReference>
<name>A0A9P0NEK0_APHGO</name>
<organism evidence="3 4">
    <name type="scientific">Aphis gossypii</name>
    <name type="common">Cotton aphid</name>
    <dbReference type="NCBI Taxonomy" id="80765"/>
    <lineage>
        <taxon>Eukaryota</taxon>
        <taxon>Metazoa</taxon>
        <taxon>Ecdysozoa</taxon>
        <taxon>Arthropoda</taxon>
        <taxon>Hexapoda</taxon>
        <taxon>Insecta</taxon>
        <taxon>Pterygota</taxon>
        <taxon>Neoptera</taxon>
        <taxon>Paraneoptera</taxon>
        <taxon>Hemiptera</taxon>
        <taxon>Sternorrhyncha</taxon>
        <taxon>Aphidomorpha</taxon>
        <taxon>Aphidoidea</taxon>
        <taxon>Aphididae</taxon>
        <taxon>Aphidini</taxon>
        <taxon>Aphis</taxon>
        <taxon>Aphis</taxon>
    </lineage>
</organism>
<feature type="compositionally biased region" description="Pro residues" evidence="1">
    <location>
        <begin position="94"/>
        <end position="131"/>
    </location>
</feature>
<evidence type="ECO:0000313" key="3">
    <source>
        <dbReference type="EMBL" id="CAH1716197.1"/>
    </source>
</evidence>
<feature type="chain" id="PRO_5040359070" evidence="2">
    <location>
        <begin position="24"/>
        <end position="267"/>
    </location>
</feature>
<accession>A0A9P0NEK0</accession>
<evidence type="ECO:0000313" key="4">
    <source>
        <dbReference type="Proteomes" id="UP001154329"/>
    </source>
</evidence>
<protein>
    <submittedName>
        <fullName evidence="3">Uncharacterized protein</fullName>
    </submittedName>
</protein>
<gene>
    <name evidence="3" type="ORF">APHIGO_LOCUS3468</name>
</gene>
<evidence type="ECO:0000256" key="1">
    <source>
        <dbReference type="SAM" id="MobiDB-lite"/>
    </source>
</evidence>
<proteinExistence type="predicted"/>
<feature type="signal peptide" evidence="2">
    <location>
        <begin position="1"/>
        <end position="23"/>
    </location>
</feature>
<sequence>MRPSTMAVLRCVVLLLWCCGGFAVSTSNDQNTTRGVDEFLTSLTQMIGTVLNTDARYSGIFGDGSQSVSGRPNRPPAADYFETGRPPFLNRPPVGRPYPPPYPENGGPYPAPYPENGGPYPPPYPDNGGSYPPPFRPYGYRPGPGAAAVDYLQQNSIVQALSSISQHDDLRCVPRLLCEVSSGTRPGYNQQYGYYQQQQQQQSSIPFLSKDALITLLTVLNFVDDSPLLMFGRAALLGIQRPRRSQILHDSVSDLSQRPRSADQLPE</sequence>
<dbReference type="Proteomes" id="UP001154329">
    <property type="component" value="Chromosome 1"/>
</dbReference>